<dbReference type="Proteomes" id="UP000036681">
    <property type="component" value="Unplaced"/>
</dbReference>
<dbReference type="WBParaSite" id="ALUE_0000025701-mRNA-1">
    <property type="protein sequence ID" value="ALUE_0000025701-mRNA-1"/>
    <property type="gene ID" value="ALUE_0000025701"/>
</dbReference>
<feature type="region of interest" description="Disordered" evidence="1">
    <location>
        <begin position="1"/>
        <end position="22"/>
    </location>
</feature>
<keyword evidence="2" id="KW-1185">Reference proteome</keyword>
<feature type="compositionally biased region" description="Polar residues" evidence="1">
    <location>
        <begin position="1"/>
        <end position="11"/>
    </location>
</feature>
<evidence type="ECO:0000313" key="2">
    <source>
        <dbReference type="Proteomes" id="UP000036681"/>
    </source>
</evidence>
<organism evidence="2 3">
    <name type="scientific">Ascaris lumbricoides</name>
    <name type="common">Giant roundworm</name>
    <dbReference type="NCBI Taxonomy" id="6252"/>
    <lineage>
        <taxon>Eukaryota</taxon>
        <taxon>Metazoa</taxon>
        <taxon>Ecdysozoa</taxon>
        <taxon>Nematoda</taxon>
        <taxon>Chromadorea</taxon>
        <taxon>Rhabditida</taxon>
        <taxon>Spirurina</taxon>
        <taxon>Ascaridomorpha</taxon>
        <taxon>Ascaridoidea</taxon>
        <taxon>Ascarididae</taxon>
        <taxon>Ascaris</taxon>
    </lineage>
</organism>
<evidence type="ECO:0000313" key="3">
    <source>
        <dbReference type="WBParaSite" id="ALUE_0000025701-mRNA-1"/>
    </source>
</evidence>
<proteinExistence type="predicted"/>
<reference evidence="3" key="1">
    <citation type="submission" date="2017-02" db="UniProtKB">
        <authorList>
            <consortium name="WormBaseParasite"/>
        </authorList>
    </citation>
    <scope>IDENTIFICATION</scope>
</reference>
<sequence length="75" mass="8087">MVSSGDETTPRCSPADCSEEPRKALSEDVIRAGGVKVKGQFFGPCGRSALKDCVLVDLVMNQPFASFRQSYVTCI</sequence>
<evidence type="ECO:0000256" key="1">
    <source>
        <dbReference type="SAM" id="MobiDB-lite"/>
    </source>
</evidence>
<name>A0A0M3HFG2_ASCLU</name>
<dbReference type="AlphaFoldDB" id="A0A0M3HFG2"/>
<accession>A0A0M3HFG2</accession>
<protein>
    <submittedName>
        <fullName evidence="3">Uncharacterized protein</fullName>
    </submittedName>
</protein>